<protein>
    <submittedName>
        <fullName evidence="1">Uncharacterized protein</fullName>
    </submittedName>
</protein>
<evidence type="ECO:0000313" key="1">
    <source>
        <dbReference type="EMBL" id="GIY52943.1"/>
    </source>
</evidence>
<accession>A0AAV4U544</accession>
<dbReference type="Proteomes" id="UP001054837">
    <property type="component" value="Unassembled WGS sequence"/>
</dbReference>
<sequence>MCHQDSSKSSLSDKMANLTSKFDLERCKKLSLKLFRNSLWAIRAPLWKTGRNWNGKKQFAGIGIGKKERPFFMSGLNHFPPFAVSFLGGVMKVDLIETFHRRLFWRVSALWLRGKINSMFQSVGIMERLRENVENRKVSLERTVGDLVHALLISHSCRDISSSASPRVNKVSRYFL</sequence>
<reference evidence="1 2" key="1">
    <citation type="submission" date="2021-06" db="EMBL/GenBank/DDBJ databases">
        <title>Caerostris darwini draft genome.</title>
        <authorList>
            <person name="Kono N."/>
            <person name="Arakawa K."/>
        </authorList>
    </citation>
    <scope>NUCLEOTIDE SEQUENCE [LARGE SCALE GENOMIC DNA]</scope>
</reference>
<proteinExistence type="predicted"/>
<dbReference type="AlphaFoldDB" id="A0AAV4U544"/>
<comment type="caution">
    <text evidence="1">The sequence shown here is derived from an EMBL/GenBank/DDBJ whole genome shotgun (WGS) entry which is preliminary data.</text>
</comment>
<organism evidence="1 2">
    <name type="scientific">Caerostris darwini</name>
    <dbReference type="NCBI Taxonomy" id="1538125"/>
    <lineage>
        <taxon>Eukaryota</taxon>
        <taxon>Metazoa</taxon>
        <taxon>Ecdysozoa</taxon>
        <taxon>Arthropoda</taxon>
        <taxon>Chelicerata</taxon>
        <taxon>Arachnida</taxon>
        <taxon>Araneae</taxon>
        <taxon>Araneomorphae</taxon>
        <taxon>Entelegynae</taxon>
        <taxon>Araneoidea</taxon>
        <taxon>Araneidae</taxon>
        <taxon>Caerostris</taxon>
    </lineage>
</organism>
<gene>
    <name evidence="1" type="ORF">CDAR_117191</name>
</gene>
<dbReference type="EMBL" id="BPLQ01010726">
    <property type="protein sequence ID" value="GIY52943.1"/>
    <property type="molecule type" value="Genomic_DNA"/>
</dbReference>
<evidence type="ECO:0000313" key="2">
    <source>
        <dbReference type="Proteomes" id="UP001054837"/>
    </source>
</evidence>
<keyword evidence="2" id="KW-1185">Reference proteome</keyword>
<name>A0AAV4U544_9ARAC</name>